<name>A0ABV3EXF0_9ACTN</name>
<dbReference type="SUPFAM" id="SSF47336">
    <property type="entry name" value="ACP-like"/>
    <property type="match status" value="1"/>
</dbReference>
<accession>A0ABV3EXF0</accession>
<dbReference type="InterPro" id="IPR036736">
    <property type="entry name" value="ACP-like_sf"/>
</dbReference>
<dbReference type="Pfam" id="PF00550">
    <property type="entry name" value="PP-binding"/>
    <property type="match status" value="1"/>
</dbReference>
<evidence type="ECO:0000313" key="3">
    <source>
        <dbReference type="Proteomes" id="UP001551584"/>
    </source>
</evidence>
<feature type="domain" description="Carrier" evidence="1">
    <location>
        <begin position="4"/>
        <end position="80"/>
    </location>
</feature>
<evidence type="ECO:0000313" key="2">
    <source>
        <dbReference type="EMBL" id="MEU9580902.1"/>
    </source>
</evidence>
<dbReference type="Proteomes" id="UP001551584">
    <property type="component" value="Unassembled WGS sequence"/>
</dbReference>
<sequence length="92" mass="9782">MTDQPLVARLEALLRDHFEIAPEALRPDATFRELEIDSLAMAEILAILEDEDGITLPPTLPGLGGDTTMADGLRIIAEAAAQTRGETAGAAR</sequence>
<dbReference type="InterPro" id="IPR009081">
    <property type="entry name" value="PP-bd_ACP"/>
</dbReference>
<reference evidence="2 3" key="1">
    <citation type="submission" date="2024-06" db="EMBL/GenBank/DDBJ databases">
        <title>The Natural Products Discovery Center: Release of the First 8490 Sequenced Strains for Exploring Actinobacteria Biosynthetic Diversity.</title>
        <authorList>
            <person name="Kalkreuter E."/>
            <person name="Kautsar S.A."/>
            <person name="Yang D."/>
            <person name="Bader C.D."/>
            <person name="Teijaro C.N."/>
            <person name="Fluegel L."/>
            <person name="Davis C.M."/>
            <person name="Simpson J.R."/>
            <person name="Lauterbach L."/>
            <person name="Steele A.D."/>
            <person name="Gui C."/>
            <person name="Meng S."/>
            <person name="Li G."/>
            <person name="Viehrig K."/>
            <person name="Ye F."/>
            <person name="Su P."/>
            <person name="Kiefer A.F."/>
            <person name="Nichols A."/>
            <person name="Cepeda A.J."/>
            <person name="Yan W."/>
            <person name="Fan B."/>
            <person name="Jiang Y."/>
            <person name="Adhikari A."/>
            <person name="Zheng C.-J."/>
            <person name="Schuster L."/>
            <person name="Cowan T.M."/>
            <person name="Smanski M.J."/>
            <person name="Chevrette M.G."/>
            <person name="De Carvalho L.P.S."/>
            <person name="Shen B."/>
        </authorList>
    </citation>
    <scope>NUCLEOTIDE SEQUENCE [LARGE SCALE GENOMIC DNA]</scope>
    <source>
        <strain evidence="2 3">NPDC048117</strain>
    </source>
</reference>
<comment type="caution">
    <text evidence="2">The sequence shown here is derived from an EMBL/GenBank/DDBJ whole genome shotgun (WGS) entry which is preliminary data.</text>
</comment>
<evidence type="ECO:0000259" key="1">
    <source>
        <dbReference type="PROSITE" id="PS50075"/>
    </source>
</evidence>
<dbReference type="Gene3D" id="1.10.1200.10">
    <property type="entry name" value="ACP-like"/>
    <property type="match status" value="1"/>
</dbReference>
<protein>
    <submittedName>
        <fullName evidence="2">Acyl carrier protein</fullName>
    </submittedName>
</protein>
<keyword evidence="3" id="KW-1185">Reference proteome</keyword>
<gene>
    <name evidence="2" type="ORF">AB0D95_27145</name>
</gene>
<dbReference type="PROSITE" id="PS50075">
    <property type="entry name" value="CARRIER"/>
    <property type="match status" value="1"/>
</dbReference>
<proteinExistence type="predicted"/>
<organism evidence="2 3">
    <name type="scientific">Streptomyces chilikensis</name>
    <dbReference type="NCBI Taxonomy" id="1194079"/>
    <lineage>
        <taxon>Bacteria</taxon>
        <taxon>Bacillati</taxon>
        <taxon>Actinomycetota</taxon>
        <taxon>Actinomycetes</taxon>
        <taxon>Kitasatosporales</taxon>
        <taxon>Streptomycetaceae</taxon>
        <taxon>Streptomyces</taxon>
    </lineage>
</organism>
<dbReference type="EMBL" id="JBEZNA010000091">
    <property type="protein sequence ID" value="MEU9580902.1"/>
    <property type="molecule type" value="Genomic_DNA"/>
</dbReference>
<dbReference type="RefSeq" id="WP_166026493.1">
    <property type="nucleotide sequence ID" value="NZ_JBEZNA010000091.1"/>
</dbReference>